<dbReference type="STRING" id="937777.Deipe_2197"/>
<dbReference type="GO" id="GO:0003677">
    <property type="term" value="F:DNA binding"/>
    <property type="evidence" value="ECO:0007669"/>
    <property type="project" value="InterPro"/>
</dbReference>
<feature type="domain" description="Transcription elongation factor GreA/GreB C-terminal" evidence="4">
    <location>
        <begin position="84"/>
        <end position="157"/>
    </location>
</feature>
<dbReference type="OrthoDB" id="9808774at2"/>
<keyword evidence="7" id="KW-1185">Reference proteome</keyword>
<evidence type="ECO:0000313" key="6">
    <source>
        <dbReference type="EMBL" id="AFZ67682.1"/>
    </source>
</evidence>
<evidence type="ECO:0000256" key="3">
    <source>
        <dbReference type="SAM" id="Coils"/>
    </source>
</evidence>
<dbReference type="GO" id="GO:0032784">
    <property type="term" value="P:regulation of DNA-templated transcription elongation"/>
    <property type="evidence" value="ECO:0007669"/>
    <property type="project" value="InterPro"/>
</dbReference>
<dbReference type="PANTHER" id="PTHR30437:SF4">
    <property type="entry name" value="TRANSCRIPTION ELONGATION FACTOR GREA"/>
    <property type="match status" value="1"/>
</dbReference>
<dbReference type="InterPro" id="IPR036953">
    <property type="entry name" value="GreA/GreB_C_sf"/>
</dbReference>
<dbReference type="AlphaFoldDB" id="L0A3D7"/>
<dbReference type="InterPro" id="IPR022691">
    <property type="entry name" value="Tscrpt_elong_fac_GreA/B_N"/>
</dbReference>
<dbReference type="PANTHER" id="PTHR30437">
    <property type="entry name" value="TRANSCRIPTION ELONGATION FACTOR GREA"/>
    <property type="match status" value="1"/>
</dbReference>
<dbReference type="Pfam" id="PF01272">
    <property type="entry name" value="GreA_GreB"/>
    <property type="match status" value="1"/>
</dbReference>
<dbReference type="Pfam" id="PF03449">
    <property type="entry name" value="GreA_GreB_N"/>
    <property type="match status" value="1"/>
</dbReference>
<dbReference type="Gene3D" id="3.10.50.30">
    <property type="entry name" value="Transcription elongation factor, GreA/GreB, C-terminal domain"/>
    <property type="match status" value="1"/>
</dbReference>
<dbReference type="SUPFAM" id="SSF54534">
    <property type="entry name" value="FKBP-like"/>
    <property type="match status" value="1"/>
</dbReference>
<dbReference type="EMBL" id="CP003382">
    <property type="protein sequence ID" value="AFZ67682.1"/>
    <property type="molecule type" value="Genomic_DNA"/>
</dbReference>
<dbReference type="GO" id="GO:0006354">
    <property type="term" value="P:DNA-templated transcription elongation"/>
    <property type="evidence" value="ECO:0007669"/>
    <property type="project" value="TreeGrafter"/>
</dbReference>
<keyword evidence="6" id="KW-0251">Elongation factor</keyword>
<dbReference type="PATRIC" id="fig|937777.3.peg.2198"/>
<sequence>MRQDAKLTREGYERLERALQREQERLDEARRVVREQLEANENESLGLVEAQQHLMTIEVRIEELEDILARSSVVTVDEAADGCALGATVVLLDLQGQREMRVQLVSAAEASVPGGAVPKISSSSPVGVQLLGRSVGDSFEVALGARRVHYTVKSIEYDA</sequence>
<evidence type="ECO:0000256" key="2">
    <source>
        <dbReference type="ARBA" id="ARBA00023163"/>
    </source>
</evidence>
<accession>L0A3D7</accession>
<evidence type="ECO:0000259" key="4">
    <source>
        <dbReference type="Pfam" id="PF01272"/>
    </source>
</evidence>
<protein>
    <submittedName>
        <fullName evidence="6">Transcription elongation factor</fullName>
    </submittedName>
</protein>
<evidence type="ECO:0000256" key="1">
    <source>
        <dbReference type="ARBA" id="ARBA00023015"/>
    </source>
</evidence>
<name>L0A3D7_DEIPD</name>
<dbReference type="GO" id="GO:0003746">
    <property type="term" value="F:translation elongation factor activity"/>
    <property type="evidence" value="ECO:0007669"/>
    <property type="project" value="UniProtKB-KW"/>
</dbReference>
<dbReference type="SUPFAM" id="SSF46557">
    <property type="entry name" value="GreA transcript cleavage protein, N-terminal domain"/>
    <property type="match status" value="1"/>
</dbReference>
<dbReference type="KEGG" id="dpd:Deipe_2197"/>
<keyword evidence="6" id="KW-0648">Protein biosynthesis</keyword>
<dbReference type="Proteomes" id="UP000010467">
    <property type="component" value="Chromosome"/>
</dbReference>
<keyword evidence="2" id="KW-0804">Transcription</keyword>
<feature type="coiled-coil region" evidence="3">
    <location>
        <begin position="2"/>
        <end position="67"/>
    </location>
</feature>
<organism evidence="6 7">
    <name type="scientific">Deinococcus peraridilitoris (strain DSM 19664 / LMG 22246 / CIP 109416 / KR-200)</name>
    <dbReference type="NCBI Taxonomy" id="937777"/>
    <lineage>
        <taxon>Bacteria</taxon>
        <taxon>Thermotogati</taxon>
        <taxon>Deinococcota</taxon>
        <taxon>Deinococci</taxon>
        <taxon>Deinococcales</taxon>
        <taxon>Deinococcaceae</taxon>
        <taxon>Deinococcus</taxon>
    </lineage>
</organism>
<dbReference type="InterPro" id="IPR001437">
    <property type="entry name" value="Tscrpt_elong_fac_GreA/B_C"/>
</dbReference>
<dbReference type="Gene3D" id="1.10.287.180">
    <property type="entry name" value="Transcription elongation factor, GreA/GreB, N-terminal domain"/>
    <property type="match status" value="1"/>
</dbReference>
<reference evidence="7" key="1">
    <citation type="submission" date="2012-03" db="EMBL/GenBank/DDBJ databases">
        <title>Complete sequence of chromosome of Deinococcus peraridilitoris DSM 19664.</title>
        <authorList>
            <person name="Lucas S."/>
            <person name="Copeland A."/>
            <person name="Lapidus A."/>
            <person name="Glavina del Rio T."/>
            <person name="Dalin E."/>
            <person name="Tice H."/>
            <person name="Bruce D."/>
            <person name="Goodwin L."/>
            <person name="Pitluck S."/>
            <person name="Peters L."/>
            <person name="Mikhailova N."/>
            <person name="Lu M."/>
            <person name="Kyrpides N."/>
            <person name="Mavromatis K."/>
            <person name="Ivanova N."/>
            <person name="Brettin T."/>
            <person name="Detter J.C."/>
            <person name="Han C."/>
            <person name="Larimer F."/>
            <person name="Land M."/>
            <person name="Hauser L."/>
            <person name="Markowitz V."/>
            <person name="Cheng J.-F."/>
            <person name="Hugenholtz P."/>
            <person name="Woyke T."/>
            <person name="Wu D."/>
            <person name="Pukall R."/>
            <person name="Steenblock K."/>
            <person name="Brambilla E."/>
            <person name="Klenk H.-P."/>
            <person name="Eisen J.A."/>
        </authorList>
    </citation>
    <scope>NUCLEOTIDE SEQUENCE [LARGE SCALE GENOMIC DNA]</scope>
    <source>
        <strain evidence="7">DSM 19664 / LMG 22246 / CIP 109416 / KR-200</strain>
    </source>
</reference>
<feature type="domain" description="Transcription elongation factor GreA/GreB N-terminal" evidence="5">
    <location>
        <begin position="7"/>
        <end position="73"/>
    </location>
</feature>
<gene>
    <name evidence="6" type="ordered locus">Deipe_2197</name>
</gene>
<evidence type="ECO:0000259" key="5">
    <source>
        <dbReference type="Pfam" id="PF03449"/>
    </source>
</evidence>
<dbReference type="eggNOG" id="COG0782">
    <property type="taxonomic scope" value="Bacteria"/>
</dbReference>
<dbReference type="PIRSF" id="PIRSF006092">
    <property type="entry name" value="GreA_GreB"/>
    <property type="match status" value="1"/>
</dbReference>
<dbReference type="GO" id="GO:0070063">
    <property type="term" value="F:RNA polymerase binding"/>
    <property type="evidence" value="ECO:0007669"/>
    <property type="project" value="InterPro"/>
</dbReference>
<proteinExistence type="predicted"/>
<keyword evidence="3" id="KW-0175">Coiled coil</keyword>
<dbReference type="HOGENOM" id="CLU_101379_2_2_0"/>
<dbReference type="InterPro" id="IPR023459">
    <property type="entry name" value="Tscrpt_elong_fac_GreA/B_fam"/>
</dbReference>
<evidence type="ECO:0000313" key="7">
    <source>
        <dbReference type="Proteomes" id="UP000010467"/>
    </source>
</evidence>
<dbReference type="InterPro" id="IPR036805">
    <property type="entry name" value="Tscrpt_elong_fac_GreA/B_N_sf"/>
</dbReference>
<keyword evidence="1" id="KW-0805">Transcription regulation</keyword>